<protein>
    <submittedName>
        <fullName evidence="1">Uncharacterized protein</fullName>
    </submittedName>
</protein>
<proteinExistence type="predicted"/>
<reference evidence="1 2" key="1">
    <citation type="journal article" date="2010" name="Stand. Genomic Sci.">
        <title>Complete genome sequence of Archaeoglobus profundus type strain (AV18).</title>
        <authorList>
            <person name="von Jan M."/>
            <person name="Lapidus A."/>
            <person name="Del Rio T.G."/>
            <person name="Copeland A."/>
            <person name="Tice H."/>
            <person name="Cheng J.F."/>
            <person name="Lucas S."/>
            <person name="Chen F."/>
            <person name="Nolan M."/>
            <person name="Goodwin L."/>
            <person name="Han C."/>
            <person name="Pitluck S."/>
            <person name="Liolios K."/>
            <person name="Ivanova N."/>
            <person name="Mavromatis K."/>
            <person name="Ovchinnikova G."/>
            <person name="Chertkov O."/>
            <person name="Pati A."/>
            <person name="Chen A."/>
            <person name="Palaniappan K."/>
            <person name="Land M."/>
            <person name="Hauser L."/>
            <person name="Chang Y.J."/>
            <person name="Jeffries C.D."/>
            <person name="Saunders E."/>
            <person name="Brettin T."/>
            <person name="Detter J.C."/>
            <person name="Chain P."/>
            <person name="Eichinger K."/>
            <person name="Huber H."/>
            <person name="Spring S."/>
            <person name="Rohde M."/>
            <person name="Goker M."/>
            <person name="Wirth R."/>
            <person name="Woyke T."/>
            <person name="Bristow J."/>
            <person name="Eisen J.A."/>
            <person name="Markowitz V."/>
            <person name="Hugenholtz P."/>
            <person name="Kyrpides N.C."/>
            <person name="Klenk H.P."/>
        </authorList>
    </citation>
    <scope>NUCLEOTIDE SEQUENCE [LARGE SCALE GENOMIC DNA]</scope>
    <source>
        <strain evidence="2">DSM 5631 / JCM 9629 / NBRC 100127 / Av18</strain>
    </source>
</reference>
<dbReference type="HOGENOM" id="CLU_1340677_0_0_2"/>
<organism evidence="1 2">
    <name type="scientific">Archaeoglobus profundus (strain DSM 5631 / JCM 9629 / NBRC 100127 / Av18)</name>
    <dbReference type="NCBI Taxonomy" id="572546"/>
    <lineage>
        <taxon>Archaea</taxon>
        <taxon>Methanobacteriati</taxon>
        <taxon>Methanobacteriota</taxon>
        <taxon>Archaeoglobi</taxon>
        <taxon>Archaeoglobales</taxon>
        <taxon>Archaeoglobaceae</taxon>
        <taxon>Archaeoglobus</taxon>
    </lineage>
</organism>
<keyword evidence="2" id="KW-1185">Reference proteome</keyword>
<dbReference type="KEGG" id="apo:Arcpr_1278"/>
<evidence type="ECO:0000313" key="2">
    <source>
        <dbReference type="Proteomes" id="UP000001901"/>
    </source>
</evidence>
<dbReference type="AlphaFoldDB" id="D2RDY5"/>
<dbReference type="Proteomes" id="UP000001901">
    <property type="component" value="Chromosome"/>
</dbReference>
<gene>
    <name evidence="1" type="ordered locus">Arcpr_1278</name>
</gene>
<sequence length="204" mass="24049">MYNRNRRGKDTWEEIKKKCRVGVYLEGNEFVFDQITSKNEDILCPITNIMTEENLIELANEYSIKWNISESKLADKFYKLRNTISDYEIHCYIIPEGFSDFAHVTEIFERINRGGVEVKISDVVVTRLVGCAWREFKNNFDQFISKLIEEGYITEAEKYRSGVLQIFSSIAEPKDPRLESLLRKKTSEIKNIWNRACKNDFRGY</sequence>
<accession>D2RDY5</accession>
<evidence type="ECO:0000313" key="1">
    <source>
        <dbReference type="EMBL" id="ADB58329.1"/>
    </source>
</evidence>
<dbReference type="EMBL" id="CP001857">
    <property type="protein sequence ID" value="ADB58329.1"/>
    <property type="molecule type" value="Genomic_DNA"/>
</dbReference>
<name>D2RDY5_ARCPA</name>
<dbReference type="PaxDb" id="572546-Arcpr_1278"/>